<dbReference type="PANTHER" id="PTHR31480">
    <property type="entry name" value="BIFUNCTIONAL LYCOPENE CYCLASE/PHYTOENE SYNTHASE"/>
    <property type="match status" value="1"/>
</dbReference>
<evidence type="ECO:0000256" key="1">
    <source>
        <dbReference type="ARBA" id="ARBA00001805"/>
    </source>
</evidence>
<evidence type="ECO:0000313" key="4">
    <source>
        <dbReference type="EnsemblMetazoa" id="XP_001606516"/>
    </source>
</evidence>
<dbReference type="SUPFAM" id="SSF48576">
    <property type="entry name" value="Terpenoid synthases"/>
    <property type="match status" value="1"/>
</dbReference>
<sequence length="326" mass="38214">MNACSILFSNSFKWNQKLSHSLRWIKTSTKQTPAEYCLDLVRKHDYENFLCTLLLPNNLRSSAFAIRAFNTEVALVEDQARDSKIALMRIKFWEETLNQIYADKPPKNPTSLELHRVLQKTKLTKQYFKRLIEARFNKLNLSTFPSLESLEKYAEHTVSSVYYLILEAHGIKDIDTDHFASHLGKAHGIVTLIRSVPHNAKCRKMVLPQDILMKYNVSSESVLQGTSSKELKDVIFEVSSRAKQHLDMALSLKTRIKKGSHPVFLSHIIVEEYLIKLQKFDFDVFNPKLQKRNSLLPLKLYWKKLFNRERICFYRAYRHKYIGNMR</sequence>
<dbReference type="RefSeq" id="XP_001606516.3">
    <property type="nucleotide sequence ID" value="XM_001606466.5"/>
</dbReference>
<dbReference type="InterPro" id="IPR008949">
    <property type="entry name" value="Isoprenoid_synthase_dom_sf"/>
</dbReference>
<dbReference type="Pfam" id="PF00494">
    <property type="entry name" value="SQS_PSY"/>
    <property type="match status" value="1"/>
</dbReference>
<dbReference type="OrthoDB" id="270318at2759"/>
<proteinExistence type="predicted"/>
<dbReference type="InParanoid" id="A0A7M7G8P5"/>
<evidence type="ECO:0000313" key="5">
    <source>
        <dbReference type="Proteomes" id="UP000002358"/>
    </source>
</evidence>
<dbReference type="Proteomes" id="UP000002358">
    <property type="component" value="Chromosome 2"/>
</dbReference>
<dbReference type="KEGG" id="nvi:100122909"/>
<evidence type="ECO:0000256" key="3">
    <source>
        <dbReference type="ARBA" id="ARBA00022746"/>
    </source>
</evidence>
<dbReference type="EnsemblMetazoa" id="XM_001606466">
    <property type="protein sequence ID" value="XP_001606516"/>
    <property type="gene ID" value="LOC100122909"/>
</dbReference>
<reference evidence="4" key="1">
    <citation type="submission" date="2021-01" db="UniProtKB">
        <authorList>
            <consortium name="EnsemblMetazoa"/>
        </authorList>
    </citation>
    <scope>IDENTIFICATION</scope>
</reference>
<keyword evidence="5" id="KW-1185">Reference proteome</keyword>
<dbReference type="CTD" id="32151"/>
<dbReference type="Gene3D" id="1.10.600.10">
    <property type="entry name" value="Farnesyl Diphosphate Synthase"/>
    <property type="match status" value="1"/>
</dbReference>
<name>A0A7M7G8P5_NASVI</name>
<dbReference type="GO" id="GO:0016117">
    <property type="term" value="P:carotenoid biosynthetic process"/>
    <property type="evidence" value="ECO:0007669"/>
    <property type="project" value="UniProtKB-KW"/>
</dbReference>
<dbReference type="EC" id="2.5.1.32" evidence="2"/>
<dbReference type="AlphaFoldDB" id="A0A7M7G8P5"/>
<protein>
    <recommendedName>
        <fullName evidence="2">15-cis-phytoene synthase</fullName>
        <ecNumber evidence="2">2.5.1.32</ecNumber>
    </recommendedName>
</protein>
<evidence type="ECO:0000256" key="2">
    <source>
        <dbReference type="ARBA" id="ARBA00012396"/>
    </source>
</evidence>
<dbReference type="FunCoup" id="A0A7M7G8P5">
    <property type="interactions" value="1733"/>
</dbReference>
<dbReference type="InterPro" id="IPR002060">
    <property type="entry name" value="Squ/phyt_synthse"/>
</dbReference>
<dbReference type="SMR" id="A0A7M7G8P5"/>
<accession>A0A7M7G8P5</accession>
<comment type="catalytic activity">
    <reaction evidence="1">
        <text>2 (2E,6E,10E)-geranylgeranyl diphosphate = 15-cis-phytoene + 2 diphosphate</text>
        <dbReference type="Rhea" id="RHEA:34475"/>
        <dbReference type="ChEBI" id="CHEBI:27787"/>
        <dbReference type="ChEBI" id="CHEBI:33019"/>
        <dbReference type="ChEBI" id="CHEBI:58756"/>
        <dbReference type="EC" id="2.5.1.32"/>
    </reaction>
</comment>
<keyword evidence="3" id="KW-0125">Carotenoid biosynthesis</keyword>
<organism evidence="4 5">
    <name type="scientific">Nasonia vitripennis</name>
    <name type="common">Parasitic wasp</name>
    <dbReference type="NCBI Taxonomy" id="7425"/>
    <lineage>
        <taxon>Eukaryota</taxon>
        <taxon>Metazoa</taxon>
        <taxon>Ecdysozoa</taxon>
        <taxon>Arthropoda</taxon>
        <taxon>Hexapoda</taxon>
        <taxon>Insecta</taxon>
        <taxon>Pterygota</taxon>
        <taxon>Neoptera</taxon>
        <taxon>Endopterygota</taxon>
        <taxon>Hymenoptera</taxon>
        <taxon>Apocrita</taxon>
        <taxon>Proctotrupomorpha</taxon>
        <taxon>Chalcidoidea</taxon>
        <taxon>Pteromalidae</taxon>
        <taxon>Pteromalinae</taxon>
        <taxon>Nasonia</taxon>
    </lineage>
</organism>
<dbReference type="GeneID" id="100122909"/>